<comment type="PTM">
    <text evidence="7">Binds 1 heme group per subunit.</text>
</comment>
<feature type="chain" id="PRO_5022710432" evidence="8">
    <location>
        <begin position="27"/>
        <end position="152"/>
    </location>
</feature>
<evidence type="ECO:0000256" key="3">
    <source>
        <dbReference type="ARBA" id="ARBA00022723"/>
    </source>
</evidence>
<keyword evidence="4" id="KW-0249">Electron transport</keyword>
<evidence type="ECO:0000256" key="6">
    <source>
        <dbReference type="PIRSR" id="PIRSR000027-1"/>
    </source>
</evidence>
<feature type="binding site" description="covalent" evidence="7">
    <location>
        <position position="145"/>
    </location>
    <ligand>
        <name>heme c</name>
        <dbReference type="ChEBI" id="CHEBI:61717"/>
    </ligand>
</feature>
<organism evidence="9 10">
    <name type="scientific">Zeimonas arvi</name>
    <dbReference type="NCBI Taxonomy" id="2498847"/>
    <lineage>
        <taxon>Bacteria</taxon>
        <taxon>Pseudomonadati</taxon>
        <taxon>Pseudomonadota</taxon>
        <taxon>Betaproteobacteria</taxon>
        <taxon>Burkholderiales</taxon>
        <taxon>Burkholderiaceae</taxon>
        <taxon>Zeimonas</taxon>
    </lineage>
</organism>
<dbReference type="InterPro" id="IPR010980">
    <property type="entry name" value="Cyt_c/b562"/>
</dbReference>
<dbReference type="RefSeq" id="WP_147702845.1">
    <property type="nucleotide sequence ID" value="NZ_VDUY01000001.1"/>
</dbReference>
<dbReference type="GO" id="GO:0022900">
    <property type="term" value="P:electron transport chain"/>
    <property type="evidence" value="ECO:0007669"/>
    <property type="project" value="InterPro"/>
</dbReference>
<dbReference type="GO" id="GO:0009055">
    <property type="term" value="F:electron transfer activity"/>
    <property type="evidence" value="ECO:0007669"/>
    <property type="project" value="InterPro"/>
</dbReference>
<keyword evidence="2 7" id="KW-0349">Heme</keyword>
<dbReference type="InterPro" id="IPR002321">
    <property type="entry name" value="Cyt_c_II"/>
</dbReference>
<accession>A0A5C8P5L8</accession>
<dbReference type="GO" id="GO:0042597">
    <property type="term" value="C:periplasmic space"/>
    <property type="evidence" value="ECO:0007669"/>
    <property type="project" value="InterPro"/>
</dbReference>
<evidence type="ECO:0000256" key="2">
    <source>
        <dbReference type="ARBA" id="ARBA00022617"/>
    </source>
</evidence>
<evidence type="ECO:0000256" key="8">
    <source>
        <dbReference type="SAM" id="SignalP"/>
    </source>
</evidence>
<protein>
    <submittedName>
        <fullName evidence="9">Cytochrome c</fullName>
    </submittedName>
</protein>
<reference evidence="9 10" key="1">
    <citation type="submission" date="2019-06" db="EMBL/GenBank/DDBJ databases">
        <title>Quisquiliibacterium sp. nov., isolated from a maize field.</title>
        <authorList>
            <person name="Lin S.-Y."/>
            <person name="Tsai C.-F."/>
            <person name="Young C.-C."/>
        </authorList>
    </citation>
    <scope>NUCLEOTIDE SEQUENCE [LARGE SCALE GENOMIC DNA]</scope>
    <source>
        <strain evidence="9 10">CC-CFT501</strain>
    </source>
</reference>
<evidence type="ECO:0000256" key="4">
    <source>
        <dbReference type="ARBA" id="ARBA00022982"/>
    </source>
</evidence>
<keyword evidence="8" id="KW-0732">Signal</keyword>
<dbReference type="EMBL" id="VDUY01000001">
    <property type="protein sequence ID" value="TXL68709.1"/>
    <property type="molecule type" value="Genomic_DNA"/>
</dbReference>
<keyword evidence="1" id="KW-0813">Transport</keyword>
<comment type="caution">
    <text evidence="9">The sequence shown here is derived from an EMBL/GenBank/DDBJ whole genome shotgun (WGS) entry which is preliminary data.</text>
</comment>
<dbReference type="PIRSF" id="PIRSF000027">
    <property type="entry name" value="Cytc_c_prime"/>
    <property type="match status" value="1"/>
</dbReference>
<evidence type="ECO:0000313" key="9">
    <source>
        <dbReference type="EMBL" id="TXL68709.1"/>
    </source>
</evidence>
<name>A0A5C8P5L8_9BURK</name>
<dbReference type="Gene3D" id="1.20.120.10">
    <property type="entry name" value="Cytochrome c/b562"/>
    <property type="match status" value="1"/>
</dbReference>
<dbReference type="AlphaFoldDB" id="A0A5C8P5L8"/>
<keyword evidence="5 6" id="KW-0408">Iron</keyword>
<keyword evidence="10" id="KW-1185">Reference proteome</keyword>
<evidence type="ECO:0000313" key="10">
    <source>
        <dbReference type="Proteomes" id="UP000321548"/>
    </source>
</evidence>
<dbReference type="GO" id="GO:0020037">
    <property type="term" value="F:heme binding"/>
    <property type="evidence" value="ECO:0007669"/>
    <property type="project" value="InterPro"/>
</dbReference>
<dbReference type="GO" id="GO:0005506">
    <property type="term" value="F:iron ion binding"/>
    <property type="evidence" value="ECO:0007669"/>
    <property type="project" value="InterPro"/>
</dbReference>
<proteinExistence type="predicted"/>
<dbReference type="PROSITE" id="PS51009">
    <property type="entry name" value="CYTCII"/>
    <property type="match status" value="1"/>
</dbReference>
<evidence type="ECO:0000256" key="7">
    <source>
        <dbReference type="PIRSR" id="PIRSR000027-2"/>
    </source>
</evidence>
<dbReference type="InterPro" id="IPR012127">
    <property type="entry name" value="Cyt_c_prime"/>
</dbReference>
<dbReference type="Proteomes" id="UP000321548">
    <property type="component" value="Unassembled WGS sequence"/>
</dbReference>
<feature type="signal peptide" evidence="8">
    <location>
        <begin position="1"/>
        <end position="26"/>
    </location>
</feature>
<evidence type="ECO:0000256" key="5">
    <source>
        <dbReference type="ARBA" id="ARBA00023004"/>
    </source>
</evidence>
<feature type="binding site" description="axial binding residue" evidence="6">
    <location>
        <position position="146"/>
    </location>
    <ligand>
        <name>heme c</name>
        <dbReference type="ChEBI" id="CHEBI:61717"/>
    </ligand>
    <ligandPart>
        <name>Fe</name>
        <dbReference type="ChEBI" id="CHEBI:18248"/>
    </ligandPart>
</feature>
<dbReference type="SUPFAM" id="SSF47175">
    <property type="entry name" value="Cytochromes"/>
    <property type="match status" value="1"/>
</dbReference>
<feature type="binding site" description="covalent" evidence="7">
    <location>
        <position position="142"/>
    </location>
    <ligand>
        <name>heme c</name>
        <dbReference type="ChEBI" id="CHEBI:61717"/>
    </ligand>
</feature>
<dbReference type="OrthoDB" id="5520910at2"/>
<sequence length="152" mass="15910">MNKNLAVAAMALAVAAGSLVATPAAAQFAKAEDAIDYRQSAFTVMANHMGRLSAMAKGEKPFDAASAKASAQLIQTMSKLPWEAFTPGSDGGFSNVKGDPWKNADDFKSLQEKLMAETAKLPDAVGSLDGLRKQLGATGSACKACHDKYRAQ</sequence>
<evidence type="ECO:0000256" key="1">
    <source>
        <dbReference type="ARBA" id="ARBA00022448"/>
    </source>
</evidence>
<keyword evidence="3 6" id="KW-0479">Metal-binding</keyword>
<dbReference type="Pfam" id="PF01322">
    <property type="entry name" value="Cytochrom_C_2"/>
    <property type="match status" value="1"/>
</dbReference>
<gene>
    <name evidence="9" type="ORF">FHP08_03255</name>
</gene>